<feature type="compositionally biased region" description="Polar residues" evidence="7">
    <location>
        <begin position="148"/>
        <end position="159"/>
    </location>
</feature>
<feature type="compositionally biased region" description="Basic and acidic residues" evidence="7">
    <location>
        <begin position="393"/>
        <end position="404"/>
    </location>
</feature>
<keyword evidence="4" id="KW-0159">Chromosome partition</keyword>
<evidence type="ECO:0000256" key="7">
    <source>
        <dbReference type="SAM" id="MobiDB-lite"/>
    </source>
</evidence>
<feature type="region of interest" description="Disordered" evidence="7">
    <location>
        <begin position="148"/>
        <end position="213"/>
    </location>
</feature>
<protein>
    <submittedName>
        <fullName evidence="10">Uncharacterized protein</fullName>
    </submittedName>
</protein>
<evidence type="ECO:0000313" key="10">
    <source>
        <dbReference type="EMBL" id="KAL3686692.1"/>
    </source>
</evidence>
<feature type="region of interest" description="Disordered" evidence="7">
    <location>
        <begin position="940"/>
        <end position="961"/>
    </location>
</feature>
<evidence type="ECO:0000313" key="11">
    <source>
        <dbReference type="Proteomes" id="UP001633002"/>
    </source>
</evidence>
<dbReference type="Pfam" id="PF04824">
    <property type="entry name" value="Rad21_Rec8"/>
    <property type="match status" value="1"/>
</dbReference>
<dbReference type="PANTHER" id="PTHR12585">
    <property type="entry name" value="SCC1 / RAD21 FAMILY MEMBER"/>
    <property type="match status" value="1"/>
</dbReference>
<feature type="compositionally biased region" description="Acidic residues" evidence="7">
    <location>
        <begin position="940"/>
        <end position="950"/>
    </location>
</feature>
<feature type="compositionally biased region" description="Basic and acidic residues" evidence="7">
    <location>
        <begin position="323"/>
        <end position="338"/>
    </location>
</feature>
<dbReference type="EMBL" id="JBJQOH010000004">
    <property type="protein sequence ID" value="KAL3686692.1"/>
    <property type="molecule type" value="Genomic_DNA"/>
</dbReference>
<reference evidence="10 11" key="1">
    <citation type="submission" date="2024-09" db="EMBL/GenBank/DDBJ databases">
        <title>Chromosome-scale assembly of Riccia sorocarpa.</title>
        <authorList>
            <person name="Paukszto L."/>
        </authorList>
    </citation>
    <scope>NUCLEOTIDE SEQUENCE [LARGE SCALE GENOMIC DNA]</scope>
    <source>
        <strain evidence="10">LP-2024</strain>
        <tissue evidence="10">Aerial parts of the thallus</tissue>
    </source>
</reference>
<organism evidence="10 11">
    <name type="scientific">Riccia sorocarpa</name>
    <dbReference type="NCBI Taxonomy" id="122646"/>
    <lineage>
        <taxon>Eukaryota</taxon>
        <taxon>Viridiplantae</taxon>
        <taxon>Streptophyta</taxon>
        <taxon>Embryophyta</taxon>
        <taxon>Marchantiophyta</taxon>
        <taxon>Marchantiopsida</taxon>
        <taxon>Marchantiidae</taxon>
        <taxon>Marchantiales</taxon>
        <taxon>Ricciaceae</taxon>
        <taxon>Riccia</taxon>
    </lineage>
</organism>
<keyword evidence="3" id="KW-0132">Cell division</keyword>
<dbReference type="PANTHER" id="PTHR12585:SF69">
    <property type="entry name" value="FI11703P"/>
    <property type="match status" value="1"/>
</dbReference>
<dbReference type="InterPro" id="IPR006909">
    <property type="entry name" value="Rad21/Rec8_C_eu"/>
</dbReference>
<feature type="compositionally biased region" description="Basic and acidic residues" evidence="7">
    <location>
        <begin position="304"/>
        <end position="313"/>
    </location>
</feature>
<feature type="region of interest" description="Disordered" evidence="7">
    <location>
        <begin position="228"/>
        <end position="427"/>
    </location>
</feature>
<evidence type="ECO:0000259" key="9">
    <source>
        <dbReference type="Pfam" id="PF04825"/>
    </source>
</evidence>
<dbReference type="InterPro" id="IPR039781">
    <property type="entry name" value="Rad21/Rec8-like"/>
</dbReference>
<name>A0ABD3H7Z9_9MARC</name>
<dbReference type="InterPro" id="IPR023093">
    <property type="entry name" value="ScpA-like_C"/>
</dbReference>
<evidence type="ECO:0000256" key="5">
    <source>
        <dbReference type="ARBA" id="ARBA00023242"/>
    </source>
</evidence>
<dbReference type="SUPFAM" id="SSF46785">
    <property type="entry name" value="Winged helix' DNA-binding domain"/>
    <property type="match status" value="1"/>
</dbReference>
<evidence type="ECO:0000256" key="6">
    <source>
        <dbReference type="ARBA" id="ARBA00064543"/>
    </source>
</evidence>
<evidence type="ECO:0000259" key="8">
    <source>
        <dbReference type="Pfam" id="PF04824"/>
    </source>
</evidence>
<feature type="compositionally biased region" description="Basic and acidic residues" evidence="7">
    <location>
        <begin position="750"/>
        <end position="768"/>
    </location>
</feature>
<dbReference type="GO" id="GO:0007059">
    <property type="term" value="P:chromosome segregation"/>
    <property type="evidence" value="ECO:0007669"/>
    <property type="project" value="UniProtKB-KW"/>
</dbReference>
<keyword evidence="5" id="KW-0539">Nucleus</keyword>
<keyword evidence="11" id="KW-1185">Reference proteome</keyword>
<feature type="region of interest" description="Disordered" evidence="7">
    <location>
        <begin position="788"/>
        <end position="807"/>
    </location>
</feature>
<dbReference type="Proteomes" id="UP001633002">
    <property type="component" value="Unassembled WGS sequence"/>
</dbReference>
<feature type="region of interest" description="Disordered" evidence="7">
    <location>
        <begin position="615"/>
        <end position="636"/>
    </location>
</feature>
<accession>A0ABD3H7Z9</accession>
<gene>
    <name evidence="10" type="ORF">R1sor_013001</name>
</gene>
<dbReference type="AlphaFoldDB" id="A0ABD3H7Z9"/>
<dbReference type="Pfam" id="PF04825">
    <property type="entry name" value="Rad21_Rec8_N"/>
    <property type="match status" value="1"/>
</dbReference>
<dbReference type="InterPro" id="IPR006910">
    <property type="entry name" value="Rad21_Rec8_N"/>
</dbReference>
<comment type="subcellular location">
    <subcellularLocation>
        <location evidence="1">Nucleus</location>
    </subcellularLocation>
</comment>
<dbReference type="CDD" id="cd21793">
    <property type="entry name" value="Rad21_Rec8_M_AtSYN1-like"/>
    <property type="match status" value="1"/>
</dbReference>
<sequence length="1049" mass="117003">MFYSQFILAKKGPLGTIWIAAHLERKLRKNQVTETNISVSVDSILFPEVPIALRLSGHLLLGVVRIYSRKVNYLFHDCSEALVKIKQAFHAGAVDLPPEAATAPYHSITLPETFDLDEFEPLPDRELNLLHSNGAADHHVTTREQITLQDPTEDSSYLDSQFGLDERFPEPDAPSTVDFDEDLLDKPSGQASPENEPLQEDDVPPMNTDHGIDYDQMDRMEAMYMDEDHHEPGTPALGIDDMDLDYQPKNGDEDTNTDFAVTEERGSEHHSDQIELENFEPDLSKPDHLEPATPGTLEPEQDEGDRGLAKQDEVEGALAEQLEGDRELENRTEKEITKGESGVLLSGEQESSVRSGEDGFPSEKNQEEDNHDDVEASTGKGDAELTLEEREDLDSREMDNKEGDTVNEDIPEYETVMTAVDVPNQEPDVFDIEQDMRKEMPSVIFGGQDEHMEERGTDLVEDREVDMGLEELRSPGQRVASPARSPIPLSDDLPGDDEVLASLLGGRSTPVLNLAPSPKEAAAVAVPRRKPGRRKRKIVMDLNTILPADVMREQLMNTDDIRRVRRKAPCTRQELWSLQKNALGQQLFCEHSVPGLSSTLHILFRRVYVAGAADLPRADDVPPGPSSGEKLPEQEEIAPVNDVREEVLEDEVSRLPVEPAMEDRDMHGSPDDIRRNEAEMELEQLETSVEIPQQKEVIEVTEVMSVDDGQDARNESRFMKENEAGEVGQISEEAGRILVQEKGVSTADHVSAENLKEDETHVSPERTSEATADEAGGIHLEETHLAKEDEHVEENQEVTPATEEIDMNVMVSPAPEIAVPDPEVLVPQPEPEVEPVHTSENIDEEMAGATLELVSEPIPEPEPQMMASDALDYDRVEEQNVYVEAPGVHELDESKVLSPSVQVEEGEPSEEQHLVKELGFLGDAGDAAFLAADDDAFEETEDFQDGNEYGENEKSAQDNSGWSARTRAVGHYLRSTLESKNEYMRKREEEGTPKIGLDQILVGKLRKEAARMFFETLVLKTKDYIHVEQESPYGDIQISARPKLLKANF</sequence>
<dbReference type="Gene3D" id="1.10.10.580">
    <property type="entry name" value="Structural maintenance of chromosome 1. Chain E"/>
    <property type="match status" value="1"/>
</dbReference>
<evidence type="ECO:0000256" key="3">
    <source>
        <dbReference type="ARBA" id="ARBA00022776"/>
    </source>
</evidence>
<evidence type="ECO:0000256" key="1">
    <source>
        <dbReference type="ARBA" id="ARBA00004123"/>
    </source>
</evidence>
<evidence type="ECO:0000256" key="4">
    <source>
        <dbReference type="ARBA" id="ARBA00022829"/>
    </source>
</evidence>
<feature type="compositionally biased region" description="Basic and acidic residues" evidence="7">
    <location>
        <begin position="262"/>
        <end position="273"/>
    </location>
</feature>
<dbReference type="InterPro" id="IPR036390">
    <property type="entry name" value="WH_DNA-bd_sf"/>
</dbReference>
<dbReference type="GO" id="GO:0005634">
    <property type="term" value="C:nucleus"/>
    <property type="evidence" value="ECO:0007669"/>
    <property type="project" value="UniProtKB-SubCell"/>
</dbReference>
<feature type="domain" description="Rad21/Rec8-like protein C-terminal eukaryotic" evidence="8">
    <location>
        <begin position="996"/>
        <end position="1044"/>
    </location>
</feature>
<proteinExistence type="inferred from homology"/>
<feature type="domain" description="Rad21/Rec8-like protein N-terminal" evidence="9">
    <location>
        <begin position="1"/>
        <end position="100"/>
    </location>
</feature>
<keyword evidence="3" id="KW-0498">Mitosis</keyword>
<comment type="similarity">
    <text evidence="2">Belongs to the rad21 family.</text>
</comment>
<comment type="subunit">
    <text evidence="6">Component of the cohesin complex.</text>
</comment>
<feature type="region of interest" description="Disordered" evidence="7">
    <location>
        <begin position="743"/>
        <end position="777"/>
    </location>
</feature>
<evidence type="ECO:0000256" key="2">
    <source>
        <dbReference type="ARBA" id="ARBA00009870"/>
    </source>
</evidence>
<keyword evidence="3" id="KW-0131">Cell cycle</keyword>
<feature type="region of interest" description="Disordered" evidence="7">
    <location>
        <begin position="474"/>
        <end position="494"/>
    </location>
</feature>
<dbReference type="FunFam" id="1.10.10.580:FF:000002">
    <property type="entry name" value="Sister chromatid cohesion 1 protein 4"/>
    <property type="match status" value="1"/>
</dbReference>
<comment type="caution">
    <text evidence="10">The sequence shown here is derived from an EMBL/GenBank/DDBJ whole genome shotgun (WGS) entry which is preliminary data.</text>
</comment>